<evidence type="ECO:0000259" key="4">
    <source>
        <dbReference type="Pfam" id="PF10531"/>
    </source>
</evidence>
<reference evidence="6" key="1">
    <citation type="submission" date="2014-11" db="EMBL/GenBank/DDBJ databases">
        <authorList>
            <person name="Wibberg D."/>
        </authorList>
    </citation>
    <scope>NUCLEOTIDE SEQUENCE [LARGE SCALE GENOMIC DNA]</scope>
    <source>
        <strain evidence="6">L3</strain>
    </source>
</reference>
<dbReference type="Gene3D" id="3.30.1950.10">
    <property type="entry name" value="wza like domain"/>
    <property type="match status" value="1"/>
</dbReference>
<evidence type="ECO:0000256" key="2">
    <source>
        <dbReference type="PROSITE-ProRule" id="PRU00182"/>
    </source>
</evidence>
<keyword evidence="1" id="KW-0732">Signal</keyword>
<accession>A0A0C7NMH3</accession>
<dbReference type="InterPro" id="IPR049712">
    <property type="entry name" value="Poly_export"/>
</dbReference>
<dbReference type="InterPro" id="IPR003715">
    <property type="entry name" value="Poly_export_N"/>
</dbReference>
<dbReference type="PANTHER" id="PTHR33619:SF3">
    <property type="entry name" value="POLYSACCHARIDE EXPORT PROTEIN GFCE-RELATED"/>
    <property type="match status" value="1"/>
</dbReference>
<evidence type="ECO:0000313" key="6">
    <source>
        <dbReference type="Proteomes" id="UP000032809"/>
    </source>
</evidence>
<dbReference type="RefSeq" id="WP_045088432.1">
    <property type="nucleotide sequence ID" value="NZ_LN824141.1"/>
</dbReference>
<evidence type="ECO:0000259" key="3">
    <source>
        <dbReference type="Pfam" id="PF02563"/>
    </source>
</evidence>
<dbReference type="PANTHER" id="PTHR33619">
    <property type="entry name" value="POLYSACCHARIDE EXPORT PROTEIN GFCE-RELATED"/>
    <property type="match status" value="1"/>
</dbReference>
<sequence length="835" mass="92241">MSKQKFLLFTLFVVLSLISFSYNVRIGDTLGVWVLGYPEYSISELIVGPEGEITVPPLGRLKAEGKTLDQLEQEVSTKMQSYIKANKVTIGVVKYAPFPVTVIGNTKINGVIDIKSEKIRLSDLIGQVGGFQDTNKSSFAIIKTPDGKEQKVNIEWLKSGNKGEDPYIQSGSFVLFPYDYTNKITIFSDFGTSSIDYYDGMSLKSVISTMNVSVNKISSKIIVIRDSQIKEVNFENILKSEDFFLEPGDTIIVPLNHANKVLVFSDFGTASLDYFEGMGIKSAIALLNSAANINIPLNQVNDTINVVRDSQVFSLSLNEITNGKEFKLLPGDTVIINKFLSYVYLNSDEVSKQVDFEKHENMNVRTLLLKVGINEEFVEEVKINDIKSNLDAQIKNGDFISIKTKKNYVYLTGAFNQTGKISFLPNENITLDKVLGLGHGFTNDFSGELVMIDTLGTAKVIKVDTKDLSSLKDIFVQPGSTIIANSMERIAYIFGDISGSVDYSLGDSLYELLLPFNLSDAYEIRYQIANKAGNVDASDYNALKSIPLEGKVFIEIYKKSSNEVIVYKSGETKVITDNIVRIIDVFSSVNGFTPVDKGVIQIYKNGKLIESLDSTDILNNLTKEVPKGSYVIIQPDLEGSYIAVLGNVDPKSIRTDIPISLVEILSSSKIDWKNQENAIIYTEENEEIVVNLGNIDNLRNVLVKPGSIVYVPPSEEQVVYVFGEVTRPGLVTYNSGMTVLDAILKAGNTTKSAQPSTVYLFKDGPENPPITLDLSGIIKAAPIKTSMNPEIKPKDIIYVPKNAITNIVEVMTTVQFFMGFVDTGVDVFENVKGLF</sequence>
<name>A0A0C7NMH3_DEFTU</name>
<dbReference type="GO" id="GO:0003723">
    <property type="term" value="F:RNA binding"/>
    <property type="evidence" value="ECO:0007669"/>
    <property type="project" value="UniProtKB-KW"/>
</dbReference>
<dbReference type="HOGENOM" id="CLU_008711_0_0_0"/>
<dbReference type="GO" id="GO:0015159">
    <property type="term" value="F:polysaccharide transmembrane transporter activity"/>
    <property type="evidence" value="ECO:0007669"/>
    <property type="project" value="InterPro"/>
</dbReference>
<evidence type="ECO:0000313" key="5">
    <source>
        <dbReference type="EMBL" id="CEP79106.1"/>
    </source>
</evidence>
<feature type="domain" description="Polysaccharide export protein N-terminal" evidence="3">
    <location>
        <begin position="21"/>
        <end position="92"/>
    </location>
</feature>
<dbReference type="Gene3D" id="3.10.560.10">
    <property type="entry name" value="Outer membrane lipoprotein wza domain like"/>
    <property type="match status" value="2"/>
</dbReference>
<keyword evidence="2" id="KW-0694">RNA-binding</keyword>
<feature type="domain" description="Soluble ligand binding" evidence="4">
    <location>
        <begin position="718"/>
        <end position="765"/>
    </location>
</feature>
<organism evidence="5 6">
    <name type="scientific">Defluviitoga tunisiensis</name>
    <dbReference type="NCBI Taxonomy" id="1006576"/>
    <lineage>
        <taxon>Bacteria</taxon>
        <taxon>Thermotogati</taxon>
        <taxon>Thermotogota</taxon>
        <taxon>Thermotogae</taxon>
        <taxon>Petrotogales</taxon>
        <taxon>Petrotogaceae</taxon>
        <taxon>Defluviitoga</taxon>
    </lineage>
</organism>
<keyword evidence="6" id="KW-1185">Reference proteome</keyword>
<dbReference type="PROSITE" id="PS50889">
    <property type="entry name" value="S4"/>
    <property type="match status" value="1"/>
</dbReference>
<dbReference type="KEGG" id="dtn:DTL3_1824"/>
<dbReference type="EMBL" id="LN824141">
    <property type="protein sequence ID" value="CEP79106.1"/>
    <property type="molecule type" value="Genomic_DNA"/>
</dbReference>
<dbReference type="InterPro" id="IPR019554">
    <property type="entry name" value="Soluble_ligand-bd"/>
</dbReference>
<dbReference type="Proteomes" id="UP000032809">
    <property type="component" value="Chromosome I"/>
</dbReference>
<gene>
    <name evidence="5" type="primary">wza</name>
    <name evidence="5" type="ORF">DTL3_1824</name>
</gene>
<dbReference type="AlphaFoldDB" id="A0A0C7NMH3"/>
<dbReference type="Pfam" id="PF10531">
    <property type="entry name" value="SLBB"/>
    <property type="match status" value="1"/>
</dbReference>
<dbReference type="Pfam" id="PF02563">
    <property type="entry name" value="Poly_export"/>
    <property type="match status" value="1"/>
</dbReference>
<proteinExistence type="predicted"/>
<protein>
    <submittedName>
        <fullName evidence="5">Polysaccharide export protein</fullName>
    </submittedName>
</protein>
<dbReference type="STRING" id="1006576.DTL3_1824"/>
<evidence type="ECO:0000256" key="1">
    <source>
        <dbReference type="ARBA" id="ARBA00022729"/>
    </source>
</evidence>